<reference evidence="6" key="1">
    <citation type="journal article" date="2014" name="Int. J. Syst. Evol. Microbiol.">
        <title>Complete genome of a new Firmicutes species belonging to the dominant human colonic microbiota ('Ruminococcus bicirculans') reveals two chromosomes and a selective capacity to utilize plant glucans.</title>
        <authorList>
            <consortium name="NISC Comparative Sequencing Program"/>
            <person name="Wegmann U."/>
            <person name="Louis P."/>
            <person name="Goesmann A."/>
            <person name="Henrissat B."/>
            <person name="Duncan S.H."/>
            <person name="Flint H.J."/>
        </authorList>
    </citation>
    <scope>NUCLEOTIDE SEQUENCE</scope>
    <source>
        <strain evidence="6">CGMCC 1.12707</strain>
    </source>
</reference>
<dbReference type="AlphaFoldDB" id="A0A1M6VCH9"/>
<dbReference type="OrthoDB" id="9806939at2"/>
<reference evidence="7" key="3">
    <citation type="submission" date="2016-11" db="EMBL/GenBank/DDBJ databases">
        <authorList>
            <person name="Jaros S."/>
            <person name="Januszkiewicz K."/>
            <person name="Wedrychowicz H."/>
        </authorList>
    </citation>
    <scope>NUCLEOTIDE SEQUENCE [LARGE SCALE GENOMIC DNA]</scope>
    <source>
        <strain evidence="7">DSM 27989</strain>
    </source>
</reference>
<comment type="similarity">
    <text evidence="1">Belongs to the membrane fusion protein (MFP) (TC 8.A.1) family.</text>
</comment>
<dbReference type="Proteomes" id="UP000650994">
    <property type="component" value="Unassembled WGS sequence"/>
</dbReference>
<reference evidence="6" key="5">
    <citation type="submission" date="2024-05" db="EMBL/GenBank/DDBJ databases">
        <authorList>
            <person name="Sun Q."/>
            <person name="Zhou Y."/>
        </authorList>
    </citation>
    <scope>NUCLEOTIDE SEQUENCE</scope>
    <source>
        <strain evidence="6">CGMCC 1.12707</strain>
    </source>
</reference>
<dbReference type="GO" id="GO:0022857">
    <property type="term" value="F:transmembrane transporter activity"/>
    <property type="evidence" value="ECO:0007669"/>
    <property type="project" value="InterPro"/>
</dbReference>
<gene>
    <name evidence="6" type="ORF">GCM10010984_28580</name>
    <name evidence="7" type="ORF">SAMN05443634_103271</name>
</gene>
<name>A0A1M6VCH9_9FLAO</name>
<dbReference type="Proteomes" id="UP000184120">
    <property type="component" value="Unassembled WGS sequence"/>
</dbReference>
<evidence type="ECO:0000259" key="5">
    <source>
        <dbReference type="Pfam" id="PF25973"/>
    </source>
</evidence>
<dbReference type="PANTHER" id="PTHR30097">
    <property type="entry name" value="CATION EFFLUX SYSTEM PROTEIN CUSB"/>
    <property type="match status" value="1"/>
</dbReference>
<evidence type="ECO:0000256" key="3">
    <source>
        <dbReference type="SAM" id="Coils"/>
    </source>
</evidence>
<keyword evidence="2" id="KW-0813">Transport</keyword>
<dbReference type="PROSITE" id="PS51257">
    <property type="entry name" value="PROKAR_LIPOPROTEIN"/>
    <property type="match status" value="1"/>
</dbReference>
<evidence type="ECO:0000256" key="1">
    <source>
        <dbReference type="ARBA" id="ARBA00009477"/>
    </source>
</evidence>
<evidence type="ECO:0000313" key="9">
    <source>
        <dbReference type="Proteomes" id="UP000650994"/>
    </source>
</evidence>
<keyword evidence="9" id="KW-1185">Reference proteome</keyword>
<protein>
    <submittedName>
        <fullName evidence="6">Macrolide transporter subunit MacA</fullName>
    </submittedName>
    <submittedName>
        <fullName evidence="7">Membrane fusion protein, cobalt-zinc-cadmium efflux system</fullName>
    </submittedName>
</protein>
<dbReference type="GO" id="GO:0060003">
    <property type="term" value="P:copper ion export"/>
    <property type="evidence" value="ECO:0007669"/>
    <property type="project" value="TreeGrafter"/>
</dbReference>
<dbReference type="Pfam" id="PF25973">
    <property type="entry name" value="BSH_CzcB"/>
    <property type="match status" value="1"/>
</dbReference>
<feature type="coiled-coil region" evidence="3">
    <location>
        <begin position="107"/>
        <end position="165"/>
    </location>
</feature>
<dbReference type="NCBIfam" id="TIGR01730">
    <property type="entry name" value="RND_mfp"/>
    <property type="match status" value="1"/>
</dbReference>
<proteinExistence type="inferred from homology"/>
<dbReference type="EMBL" id="BMFL01000024">
    <property type="protein sequence ID" value="GGF09716.1"/>
    <property type="molecule type" value="Genomic_DNA"/>
</dbReference>
<reference evidence="8" key="2">
    <citation type="submission" date="2016-11" db="EMBL/GenBank/DDBJ databases">
        <authorList>
            <person name="Varghese N."/>
            <person name="Submissions S."/>
        </authorList>
    </citation>
    <scope>NUCLEOTIDE SEQUENCE [LARGE SCALE GENOMIC DNA]</scope>
    <source>
        <strain evidence="8">DSM 27989</strain>
    </source>
</reference>
<evidence type="ECO:0000256" key="2">
    <source>
        <dbReference type="ARBA" id="ARBA00022448"/>
    </source>
</evidence>
<dbReference type="RefSeq" id="WP_072930301.1">
    <property type="nucleotide sequence ID" value="NZ_BMFL01000024.1"/>
</dbReference>
<dbReference type="Pfam" id="PF25954">
    <property type="entry name" value="Beta-barrel_RND_2"/>
    <property type="match status" value="1"/>
</dbReference>
<dbReference type="SUPFAM" id="SSF111369">
    <property type="entry name" value="HlyD-like secretion proteins"/>
    <property type="match status" value="1"/>
</dbReference>
<keyword evidence="3" id="KW-0175">Coiled coil</keyword>
<dbReference type="GO" id="GO:0016020">
    <property type="term" value="C:membrane"/>
    <property type="evidence" value="ECO:0007669"/>
    <property type="project" value="InterPro"/>
</dbReference>
<dbReference type="Gene3D" id="2.40.30.170">
    <property type="match status" value="1"/>
</dbReference>
<evidence type="ECO:0000313" key="7">
    <source>
        <dbReference type="EMBL" id="SHK79148.1"/>
    </source>
</evidence>
<dbReference type="GO" id="GO:0030313">
    <property type="term" value="C:cell envelope"/>
    <property type="evidence" value="ECO:0007669"/>
    <property type="project" value="TreeGrafter"/>
</dbReference>
<accession>A0A1M6VCH9</accession>
<dbReference type="EMBL" id="FRBH01000003">
    <property type="protein sequence ID" value="SHK79148.1"/>
    <property type="molecule type" value="Genomic_DNA"/>
</dbReference>
<dbReference type="InterPro" id="IPR058792">
    <property type="entry name" value="Beta-barrel_RND_2"/>
</dbReference>
<evidence type="ECO:0000259" key="4">
    <source>
        <dbReference type="Pfam" id="PF25954"/>
    </source>
</evidence>
<evidence type="ECO:0000313" key="6">
    <source>
        <dbReference type="EMBL" id="GGF09716.1"/>
    </source>
</evidence>
<evidence type="ECO:0000313" key="8">
    <source>
        <dbReference type="Proteomes" id="UP000184120"/>
    </source>
</evidence>
<organism evidence="7 8">
    <name type="scientific">Chishuiella changwenlii</name>
    <dbReference type="NCBI Taxonomy" id="1434701"/>
    <lineage>
        <taxon>Bacteria</taxon>
        <taxon>Pseudomonadati</taxon>
        <taxon>Bacteroidota</taxon>
        <taxon>Flavobacteriia</taxon>
        <taxon>Flavobacteriales</taxon>
        <taxon>Weeksellaceae</taxon>
        <taxon>Chishuiella</taxon>
    </lineage>
</organism>
<dbReference type="InterPro" id="IPR006143">
    <property type="entry name" value="RND_pump_MFP"/>
</dbReference>
<dbReference type="GO" id="GO:0015679">
    <property type="term" value="P:plasma membrane copper ion transport"/>
    <property type="evidence" value="ECO:0007669"/>
    <property type="project" value="TreeGrafter"/>
</dbReference>
<feature type="domain" description="CzcB-like barrel-sandwich hybrid" evidence="5">
    <location>
        <begin position="78"/>
        <end position="211"/>
    </location>
</feature>
<sequence>MKKVIYFLATISIVLSSCSSKQNEEVNEQEEAKFCLNAQLKKTTGIEPVTEKPVHEQLTLSGKVEYNENDLVAFKSLLQGTVDKVNFELGDYVKQGQVLAIVRSNDVIDLMQQKRSYQNQADLAQKQIKTKRELVNDGLASQPEVTEIEHELQSARIEVEKINSTLRMYRAVGNGQFQIIAPKNGYIVQKNISAGQSITADDSENLFSISNLNQVWVMVNIYANNLQYVKKGDVVKVRTMAYPDKIYSGTIDRIDNVFDENEHVLKARVVLENQDLNLIPGLSADIIIDKKNILRNAYAIPNKAKIFENNKEYVVVYKDDCKMEIRKITTIGQNEEYTFVDEKFAPNDKVITNNALLIYAELNK</sequence>
<dbReference type="PANTHER" id="PTHR30097:SF4">
    <property type="entry name" value="SLR6042 PROTEIN"/>
    <property type="match status" value="1"/>
</dbReference>
<dbReference type="Gene3D" id="2.40.50.100">
    <property type="match status" value="1"/>
</dbReference>
<dbReference type="InterPro" id="IPR051909">
    <property type="entry name" value="MFP_Cation_Efflux"/>
</dbReference>
<dbReference type="Gene3D" id="2.40.420.20">
    <property type="match status" value="1"/>
</dbReference>
<reference evidence="9" key="4">
    <citation type="journal article" date="2019" name="Int. J. Syst. Evol. Microbiol.">
        <title>The Global Catalogue of Microorganisms (GCM) 10K type strain sequencing project: providing services to taxonomists for standard genome sequencing and annotation.</title>
        <authorList>
            <consortium name="The Broad Institute Genomics Platform"/>
            <consortium name="The Broad Institute Genome Sequencing Center for Infectious Disease"/>
            <person name="Wu L."/>
            <person name="Ma J."/>
        </authorList>
    </citation>
    <scope>NUCLEOTIDE SEQUENCE [LARGE SCALE GENOMIC DNA]</scope>
    <source>
        <strain evidence="9">CGMCC 1.12707</strain>
    </source>
</reference>
<dbReference type="InterPro" id="IPR058647">
    <property type="entry name" value="BSH_CzcB-like"/>
</dbReference>
<feature type="domain" description="CusB-like beta-barrel" evidence="4">
    <location>
        <begin position="214"/>
        <end position="289"/>
    </location>
</feature>
<dbReference type="FunFam" id="2.40.30.170:FF:000010">
    <property type="entry name" value="Efflux RND transporter periplasmic adaptor subunit"/>
    <property type="match status" value="1"/>
</dbReference>
<dbReference type="STRING" id="1434701.SAMN05443634_103271"/>